<name>A0A1Y5U3S6_9PROT</name>
<accession>A0A1Y5U3S6</accession>
<dbReference type="RefSeq" id="WP_085885375.1">
    <property type="nucleotide sequence ID" value="NZ_FWFR01000004.1"/>
</dbReference>
<evidence type="ECO:0000313" key="2">
    <source>
        <dbReference type="Proteomes" id="UP000193200"/>
    </source>
</evidence>
<proteinExistence type="predicted"/>
<gene>
    <name evidence="1" type="ORF">OCH7691_04051</name>
</gene>
<protein>
    <recommendedName>
        <fullName evidence="3">Tetratricopeptide repeat protein</fullName>
    </recommendedName>
</protein>
<dbReference type="OrthoDB" id="370799at2"/>
<dbReference type="InParanoid" id="A0A1Y5U3S6"/>
<keyword evidence="2" id="KW-1185">Reference proteome</keyword>
<evidence type="ECO:0008006" key="3">
    <source>
        <dbReference type="Google" id="ProtNLM"/>
    </source>
</evidence>
<dbReference type="Proteomes" id="UP000193200">
    <property type="component" value="Unassembled WGS sequence"/>
</dbReference>
<organism evidence="1 2">
    <name type="scientific">Oceanibacterium hippocampi</name>
    <dbReference type="NCBI Taxonomy" id="745714"/>
    <lineage>
        <taxon>Bacteria</taxon>
        <taxon>Pseudomonadati</taxon>
        <taxon>Pseudomonadota</taxon>
        <taxon>Alphaproteobacteria</taxon>
        <taxon>Sneathiellales</taxon>
        <taxon>Sneathiellaceae</taxon>
        <taxon>Oceanibacterium</taxon>
    </lineage>
</organism>
<evidence type="ECO:0000313" key="1">
    <source>
        <dbReference type="EMBL" id="SLN76146.1"/>
    </source>
</evidence>
<dbReference type="EMBL" id="FWFR01000004">
    <property type="protein sequence ID" value="SLN76146.1"/>
    <property type="molecule type" value="Genomic_DNA"/>
</dbReference>
<reference evidence="1 2" key="1">
    <citation type="submission" date="2017-03" db="EMBL/GenBank/DDBJ databases">
        <authorList>
            <person name="Afonso C.L."/>
            <person name="Miller P.J."/>
            <person name="Scott M.A."/>
            <person name="Spackman E."/>
            <person name="Goraichik I."/>
            <person name="Dimitrov K.M."/>
            <person name="Suarez D.L."/>
            <person name="Swayne D.E."/>
        </authorList>
    </citation>
    <scope>NUCLEOTIDE SEQUENCE [LARGE SCALE GENOMIC DNA]</scope>
    <source>
        <strain evidence="1 2">CECT 7691</strain>
    </source>
</reference>
<dbReference type="AlphaFoldDB" id="A0A1Y5U3S6"/>
<sequence>MDRNDSPQGPEANPPTGLPAVGRALWHLRAGNWRKAHEIVQDDPGPAAAWIHAHLHRQEGDEANAAYWYRRAGQPVCREPLEAEWRALAGELAPSLLKP</sequence>